<sequence length="342" mass="36360">MRAVVCTHLGDPTLPLGAGPLCIKEHSPVTIVDKGHVRIRVKAASLNFPDALQVQGKYQVKPPLPFVPGSEVSGTIVELGPGVEKFKLGDRVCAISQNGAFVEDVVVHENMAWGVPDGIELEVACCVPVVYGTSQLALAHRAQLKKGQVLLVLGAGGGVGVAACQIGKIMGAKVIAVVNGKEKVEFLQTLGVDHVFDASQYSPAAQPLHQAIKATVRQGVDVVFDPVGGSLFEEALKCTAPWGAHYLVIGFASGGIPKVPANLALVKNLTVHGVFWGSYLQNEPKVLMKGMNTVLSWLAEGKIELKVSHRFLMEDVDKAFKAVLGRKVMGKAILVMETQSRL</sequence>
<feature type="domain" description="Enoyl reductase (ER)" evidence="1">
    <location>
        <begin position="17"/>
        <end position="334"/>
    </location>
</feature>
<dbReference type="Gene3D" id="3.90.180.10">
    <property type="entry name" value="Medium-chain alcohol dehydrogenases, catalytic domain"/>
    <property type="match status" value="1"/>
</dbReference>
<dbReference type="PANTHER" id="PTHR43677">
    <property type="entry name" value="SHORT-CHAIN DEHYDROGENASE/REDUCTASE"/>
    <property type="match status" value="1"/>
</dbReference>
<dbReference type="SUPFAM" id="SSF51735">
    <property type="entry name" value="NAD(P)-binding Rossmann-fold domains"/>
    <property type="match status" value="1"/>
</dbReference>
<comment type="caution">
    <text evidence="2">The sequence shown here is derived from an EMBL/GenBank/DDBJ whole genome shotgun (WGS) entry which is preliminary data.</text>
</comment>
<dbReference type="InterPro" id="IPR013154">
    <property type="entry name" value="ADH-like_N"/>
</dbReference>
<dbReference type="PROSITE" id="PS01162">
    <property type="entry name" value="QOR_ZETA_CRYSTAL"/>
    <property type="match status" value="1"/>
</dbReference>
<gene>
    <name evidence="2" type="ORF">CEUSTIGMA_g126.t1</name>
</gene>
<dbReference type="InterPro" id="IPR011032">
    <property type="entry name" value="GroES-like_sf"/>
</dbReference>
<dbReference type="InterPro" id="IPR013149">
    <property type="entry name" value="ADH-like_C"/>
</dbReference>
<dbReference type="GO" id="GO:0008270">
    <property type="term" value="F:zinc ion binding"/>
    <property type="evidence" value="ECO:0007669"/>
    <property type="project" value="InterPro"/>
</dbReference>
<reference evidence="2 3" key="1">
    <citation type="submission" date="2017-08" db="EMBL/GenBank/DDBJ databases">
        <title>Acidophilic green algal genome provides insights into adaptation to an acidic environment.</title>
        <authorList>
            <person name="Hirooka S."/>
            <person name="Hirose Y."/>
            <person name="Kanesaki Y."/>
            <person name="Higuchi S."/>
            <person name="Fujiwara T."/>
            <person name="Onuma R."/>
            <person name="Era A."/>
            <person name="Ohbayashi R."/>
            <person name="Uzuka A."/>
            <person name="Nozaki H."/>
            <person name="Yoshikawa H."/>
            <person name="Miyagishima S.Y."/>
        </authorList>
    </citation>
    <scope>NUCLEOTIDE SEQUENCE [LARGE SCALE GENOMIC DNA]</scope>
    <source>
        <strain evidence="2 3">NIES-2499</strain>
    </source>
</reference>
<dbReference type="GO" id="GO:0016491">
    <property type="term" value="F:oxidoreductase activity"/>
    <property type="evidence" value="ECO:0007669"/>
    <property type="project" value="InterPro"/>
</dbReference>
<evidence type="ECO:0000313" key="2">
    <source>
        <dbReference type="EMBL" id="GAX72670.1"/>
    </source>
</evidence>
<dbReference type="AlphaFoldDB" id="A0A250WQ46"/>
<dbReference type="Pfam" id="PF08240">
    <property type="entry name" value="ADH_N"/>
    <property type="match status" value="1"/>
</dbReference>
<dbReference type="SMART" id="SM00829">
    <property type="entry name" value="PKS_ER"/>
    <property type="match status" value="1"/>
</dbReference>
<keyword evidence="3" id="KW-1185">Reference proteome</keyword>
<dbReference type="InterPro" id="IPR020843">
    <property type="entry name" value="ER"/>
</dbReference>
<dbReference type="EMBL" id="BEGY01000001">
    <property type="protein sequence ID" value="GAX72670.1"/>
    <property type="molecule type" value="Genomic_DNA"/>
</dbReference>
<dbReference type="Proteomes" id="UP000232323">
    <property type="component" value="Unassembled WGS sequence"/>
</dbReference>
<protein>
    <recommendedName>
        <fullName evidence="1">Enoyl reductase (ER) domain-containing protein</fullName>
    </recommendedName>
</protein>
<dbReference type="Pfam" id="PF00107">
    <property type="entry name" value="ADH_zinc_N"/>
    <property type="match status" value="1"/>
</dbReference>
<evidence type="ECO:0000313" key="3">
    <source>
        <dbReference type="Proteomes" id="UP000232323"/>
    </source>
</evidence>
<dbReference type="InterPro" id="IPR051397">
    <property type="entry name" value="Zn-ADH-like_protein"/>
</dbReference>
<proteinExistence type="predicted"/>
<accession>A0A250WQ46</accession>
<dbReference type="InterPro" id="IPR002364">
    <property type="entry name" value="Quin_OxRdtase/zeta-crystal_CS"/>
</dbReference>
<dbReference type="OrthoDB" id="10257049at2759"/>
<dbReference type="CDD" id="cd08241">
    <property type="entry name" value="QOR1"/>
    <property type="match status" value="1"/>
</dbReference>
<dbReference type="STRING" id="1157962.A0A250WQ46"/>
<evidence type="ECO:0000259" key="1">
    <source>
        <dbReference type="SMART" id="SM00829"/>
    </source>
</evidence>
<dbReference type="InterPro" id="IPR036291">
    <property type="entry name" value="NAD(P)-bd_dom_sf"/>
</dbReference>
<name>A0A250WQ46_9CHLO</name>
<organism evidence="2 3">
    <name type="scientific">Chlamydomonas eustigma</name>
    <dbReference type="NCBI Taxonomy" id="1157962"/>
    <lineage>
        <taxon>Eukaryota</taxon>
        <taxon>Viridiplantae</taxon>
        <taxon>Chlorophyta</taxon>
        <taxon>core chlorophytes</taxon>
        <taxon>Chlorophyceae</taxon>
        <taxon>CS clade</taxon>
        <taxon>Chlamydomonadales</taxon>
        <taxon>Chlamydomonadaceae</taxon>
        <taxon>Chlamydomonas</taxon>
    </lineage>
</organism>
<dbReference type="Gene3D" id="3.40.50.720">
    <property type="entry name" value="NAD(P)-binding Rossmann-like Domain"/>
    <property type="match status" value="1"/>
</dbReference>
<dbReference type="PANTHER" id="PTHR43677:SF4">
    <property type="entry name" value="QUINONE OXIDOREDUCTASE-LIKE PROTEIN 2"/>
    <property type="match status" value="1"/>
</dbReference>
<dbReference type="SUPFAM" id="SSF50129">
    <property type="entry name" value="GroES-like"/>
    <property type="match status" value="1"/>
</dbReference>